<dbReference type="InterPro" id="IPR051159">
    <property type="entry name" value="Hexapeptide_acetyltransf"/>
</dbReference>
<accession>A0A9X3DDG8</accession>
<keyword evidence="1" id="KW-0808">Transferase</keyword>
<comment type="caution">
    <text evidence="5">The sequence shown here is derived from an EMBL/GenBank/DDBJ whole genome shotgun (WGS) entry which is preliminary data.</text>
</comment>
<dbReference type="PROSITE" id="PS00101">
    <property type="entry name" value="HEXAPEP_TRANSFERASES"/>
    <property type="match status" value="1"/>
</dbReference>
<dbReference type="SUPFAM" id="SSF51161">
    <property type="entry name" value="Trimeric LpxA-like enzymes"/>
    <property type="match status" value="1"/>
</dbReference>
<dbReference type="InterPro" id="IPR001451">
    <property type="entry name" value="Hexapep"/>
</dbReference>
<dbReference type="Pfam" id="PF00132">
    <property type="entry name" value="Hexapep"/>
    <property type="match status" value="1"/>
</dbReference>
<evidence type="ECO:0000256" key="1">
    <source>
        <dbReference type="ARBA" id="ARBA00022679"/>
    </source>
</evidence>
<dbReference type="EMBL" id="JAPJUH010000003">
    <property type="protein sequence ID" value="MCX3265297.1"/>
    <property type="molecule type" value="Genomic_DNA"/>
</dbReference>
<keyword evidence="2" id="KW-0677">Repeat</keyword>
<gene>
    <name evidence="5" type="ORF">OQZ29_11105</name>
</gene>
<dbReference type="PANTHER" id="PTHR23416">
    <property type="entry name" value="SIALIC ACID SYNTHASE-RELATED"/>
    <property type="match status" value="1"/>
</dbReference>
<evidence type="ECO:0000256" key="3">
    <source>
        <dbReference type="ARBA" id="ARBA00023315"/>
    </source>
</evidence>
<proteinExistence type="predicted"/>
<dbReference type="Gene3D" id="2.160.10.10">
    <property type="entry name" value="Hexapeptide repeat proteins"/>
    <property type="match status" value="1"/>
</dbReference>
<evidence type="ECO:0000313" key="6">
    <source>
        <dbReference type="Proteomes" id="UP001142592"/>
    </source>
</evidence>
<reference evidence="5" key="1">
    <citation type="submission" date="2022-11" db="EMBL/GenBank/DDBJ databases">
        <authorList>
            <person name="Graham C."/>
            <person name="Newman J.D."/>
        </authorList>
    </citation>
    <scope>NUCLEOTIDE SEQUENCE</scope>
    <source>
        <strain evidence="5">DSM 19486</strain>
    </source>
</reference>
<dbReference type="AlphaFoldDB" id="A0A9X3DDG8"/>
<dbReference type="InterPro" id="IPR018357">
    <property type="entry name" value="Hexapep_transf_CS"/>
</dbReference>
<evidence type="ECO:0000256" key="4">
    <source>
        <dbReference type="SAM" id="Phobius"/>
    </source>
</evidence>
<evidence type="ECO:0000313" key="5">
    <source>
        <dbReference type="EMBL" id="MCX3265297.1"/>
    </source>
</evidence>
<keyword evidence="3 5" id="KW-0012">Acyltransferase</keyword>
<dbReference type="PANTHER" id="PTHR23416:SF78">
    <property type="entry name" value="LIPOPOLYSACCHARIDE BIOSYNTHESIS O-ACETYL TRANSFERASE WBBJ-RELATED"/>
    <property type="match status" value="1"/>
</dbReference>
<dbReference type="CDD" id="cd04647">
    <property type="entry name" value="LbH_MAT_like"/>
    <property type="match status" value="1"/>
</dbReference>
<keyword evidence="4" id="KW-1133">Transmembrane helix</keyword>
<keyword evidence="6" id="KW-1185">Reference proteome</keyword>
<sequence length="212" mass="23031">MNKNFSKVMSVLRQSNILATLWHNVLLGYFPNILLIICKRTKVVIHRTAQVTIKNKIQVGSAWEGTNHSFSTLMVAENAKMIVHGNFDFHTGIFIAVNKNAILEIGSGYTNNDVDISCFKSIKIGNNVAISKGVIIRDSDNHEIGNDGNDISKPIEIGDNVWIGLRAIILKGVKIGNGSIIAAGALVNKDVPANCLAAGVPAMIIKENISWK</sequence>
<evidence type="ECO:0000256" key="2">
    <source>
        <dbReference type="ARBA" id="ARBA00022737"/>
    </source>
</evidence>
<keyword evidence="4" id="KW-0472">Membrane</keyword>
<dbReference type="InterPro" id="IPR011004">
    <property type="entry name" value="Trimer_LpxA-like_sf"/>
</dbReference>
<dbReference type="Proteomes" id="UP001142592">
    <property type="component" value="Unassembled WGS sequence"/>
</dbReference>
<protein>
    <submittedName>
        <fullName evidence="5">Acyltransferase</fullName>
    </submittedName>
</protein>
<dbReference type="GO" id="GO:0016746">
    <property type="term" value="F:acyltransferase activity"/>
    <property type="evidence" value="ECO:0007669"/>
    <property type="project" value="UniProtKB-KW"/>
</dbReference>
<keyword evidence="4" id="KW-0812">Transmembrane</keyword>
<organism evidence="5 6">
    <name type="scientific">Pedobacter agri</name>
    <dbReference type="NCBI Taxonomy" id="454586"/>
    <lineage>
        <taxon>Bacteria</taxon>
        <taxon>Pseudomonadati</taxon>
        <taxon>Bacteroidota</taxon>
        <taxon>Sphingobacteriia</taxon>
        <taxon>Sphingobacteriales</taxon>
        <taxon>Sphingobacteriaceae</taxon>
        <taxon>Pedobacter</taxon>
    </lineage>
</organism>
<feature type="transmembrane region" description="Helical" evidence="4">
    <location>
        <begin position="20"/>
        <end position="38"/>
    </location>
</feature>
<dbReference type="RefSeq" id="WP_157258911.1">
    <property type="nucleotide sequence ID" value="NZ_JAPJUH010000003.1"/>
</dbReference>
<name>A0A9X3DDG8_9SPHI</name>